<organism evidence="1 2">
    <name type="scientific">Alistipes onderdonkii subsp. vulgaris</name>
    <dbReference type="NCBI Taxonomy" id="2585117"/>
    <lineage>
        <taxon>Bacteria</taxon>
        <taxon>Pseudomonadati</taxon>
        <taxon>Bacteroidota</taxon>
        <taxon>Bacteroidia</taxon>
        <taxon>Bacteroidales</taxon>
        <taxon>Rikenellaceae</taxon>
        <taxon>Alistipes</taxon>
    </lineage>
</organism>
<evidence type="ECO:0000313" key="1">
    <source>
        <dbReference type="EMBL" id="BBL09676.1"/>
    </source>
</evidence>
<keyword evidence="2" id="KW-1185">Reference proteome</keyword>
<evidence type="ECO:0000313" key="2">
    <source>
        <dbReference type="Proteomes" id="UP000317465"/>
    </source>
</evidence>
<gene>
    <name evidence="1" type="ORF">A5CPYCFAH4_19000</name>
</gene>
<reference evidence="1 2" key="1">
    <citation type="journal article" date="2020" name="Int. J. Syst. Evol. Microbiol.">
        <title>Alistipes communis sp. nov., Alistipes dispar sp. nov. and Alistipes onderdonkii subsp. vulgaris subsp. nov., isolated from human faeces, and creation of Alistipes onderdonkii subsp. onderdonkii subsp. nov.</title>
        <authorList>
            <person name="Sakamoto M."/>
            <person name="Ikeyama N."/>
            <person name="Ogata Y."/>
            <person name="Suda W."/>
            <person name="Iino T."/>
            <person name="Hattori M."/>
            <person name="Ohkuma M."/>
        </authorList>
    </citation>
    <scope>NUCLEOTIDE SEQUENCE [LARGE SCALE GENOMIC DNA]</scope>
    <source>
        <strain evidence="1 2">5CPYCFAH4</strain>
    </source>
</reference>
<protein>
    <submittedName>
        <fullName evidence="1">Beta-galactosidase</fullName>
    </submittedName>
</protein>
<dbReference type="Proteomes" id="UP000317465">
    <property type="component" value="Chromosome"/>
</dbReference>
<sequence length="1018" mass="114563">MMKKTFLILAAALSGVLAAGAQTGREWQDPAVNEINRLPMRSSFAAGERLSLDGVWKFHWVRNASERPSGIGAVDYDDAAWGSMPVPGMWELNGYGDPVYVNIGYAWRGNFRNDPPYVPDAENHVGSYRRTFDIPASWGGKDIFLSIGSATSNVYVWVNGRFVGYSEDSKLAAQFDITKFVKPGENLIALQMFRWSDGTYLEDQDFWRFAGIARGVELTARDKAHLEDVRITPVLDSEYKDATLRVEVETTPRVKSVGLTLRDAAGGVVAEHRLQPAGGKGGYVFEVADPAKWSAETPNLYTLEIAVSDGRGVTETVTQPVGFRSVEIRDAQLLVNGQPVLIKGADRHEMDPVGGYVVSRERMIEDIRIMKEMNINAVRTSHYPNDPQWYELCDRYGIYVVDEANVESHGMGYGDNTLAKAPAYAQAHMERNRRMVLRDKNHPSVIIWSMGNEAGMGPNFEACYRWIKEYDPSRPVHYERAVYDQDGAFTDIICPMYWGYEQCEKYARNNPSKPLIQCEYAHAMGNSMGGLDHYWELVRKYPSYQGGFIWDFVDQGLVRYEPDGRVSFLYGGDFNDYDATDNSFNCNGIIAPDRTWHPHAYEVQCQYQSIWTTPVDLARGRVEVYNENFFIGLDAYEMEWQLLADGRVVKAGRIGDLDVAPQQRRAYELGFTAADFCPQAKEILVNVAYKLKEKQPLLDIGHTAARQQFVVREYDCKAGFGLAASARPVEVTRWERGVRVEGDTWQMFFSRDGFLAAYTVDGRELMAEGAELRPQFWRAPTENDLGAKLHQRQAVWKNPELRLTKFDAAVEDGVAVVEALYELPAVKATLALTYRINGAGEMEVSERMTADKTAEVPNLFRFGMTLTMPARYDRVVYYGRGAHENYADRLSSADLGLYEQRVADQYHDEYVRPQESGTKGGLRWWTVADSAGTGLTILADAPFSASALPYATADLDVSNFPPQQHSGTLVARDATFVNFDLLQSGLGCIDSWGALPEKQFRVPYGDYTFRFMLKPTVK</sequence>
<accession>A0ACA8QY56</accession>
<proteinExistence type="predicted"/>
<dbReference type="EMBL" id="AP019737">
    <property type="protein sequence ID" value="BBL09676.1"/>
    <property type="molecule type" value="Genomic_DNA"/>
</dbReference>
<name>A0ACA8QY56_9BACT</name>